<evidence type="ECO:0000313" key="2">
    <source>
        <dbReference type="Proteomes" id="UP000297391"/>
    </source>
</evidence>
<dbReference type="OrthoDB" id="6058681at2"/>
<keyword evidence="2" id="KW-1185">Reference proteome</keyword>
<comment type="caution">
    <text evidence="1">The sequence shown here is derived from an EMBL/GenBank/DDBJ whole genome shotgun (WGS) entry which is preliminary data.</text>
</comment>
<dbReference type="EMBL" id="QUZU01000001">
    <property type="protein sequence ID" value="TFY92816.1"/>
    <property type="molecule type" value="Genomic_DNA"/>
</dbReference>
<evidence type="ECO:0000313" key="1">
    <source>
        <dbReference type="EMBL" id="TFY92816.1"/>
    </source>
</evidence>
<sequence>METAAHHLNVLPSQLLAAASRGEIDLNELAAVVLAGRGLDHNATWVGFPAAAQLLEEYLQG</sequence>
<reference evidence="1 2" key="1">
    <citation type="journal article" date="2019" name="Syst. Appl. Microbiol.">
        <title>New species of pathogenic Pseudomonas isolated from citrus in Tunisia: Proposal of Pseudomonas kairouanensis sp. nov. and Pseudomonas nabeulensis sp. nov.</title>
        <authorList>
            <person name="Oueslati M."/>
            <person name="Mulet M."/>
            <person name="Gomila M."/>
            <person name="Berge O."/>
            <person name="Hajlaoui M.R."/>
            <person name="Lalucat J."/>
            <person name="Sadfi-Zouaoui N."/>
            <person name="Garcia-Valdes E."/>
        </authorList>
    </citation>
    <scope>NUCLEOTIDE SEQUENCE [LARGE SCALE GENOMIC DNA]</scope>
    <source>
        <strain evidence="1 2">KC12</strain>
    </source>
</reference>
<protein>
    <submittedName>
        <fullName evidence="1">Uncharacterized protein</fullName>
    </submittedName>
</protein>
<organism evidence="1 2">
    <name type="scientific">Pseudomonas kairouanensis</name>
    <dbReference type="NCBI Taxonomy" id="2293832"/>
    <lineage>
        <taxon>Bacteria</taxon>
        <taxon>Pseudomonadati</taxon>
        <taxon>Pseudomonadota</taxon>
        <taxon>Gammaproteobacteria</taxon>
        <taxon>Pseudomonadales</taxon>
        <taxon>Pseudomonadaceae</taxon>
        <taxon>Pseudomonas</taxon>
    </lineage>
</organism>
<accession>A0A4Z0B186</accession>
<dbReference type="AlphaFoldDB" id="A0A4Z0B186"/>
<dbReference type="Proteomes" id="UP000297391">
    <property type="component" value="Unassembled WGS sequence"/>
</dbReference>
<proteinExistence type="predicted"/>
<dbReference type="RefSeq" id="WP_135287704.1">
    <property type="nucleotide sequence ID" value="NZ_QUZU01000001.1"/>
</dbReference>
<name>A0A4Z0B186_9PSED</name>
<gene>
    <name evidence="1" type="ORF">DYL59_02295</name>
</gene>